<feature type="compositionally biased region" description="Low complexity" evidence="1">
    <location>
        <begin position="489"/>
        <end position="514"/>
    </location>
</feature>
<evidence type="ECO:0000256" key="2">
    <source>
        <dbReference type="SAM" id="Phobius"/>
    </source>
</evidence>
<accession>A0A067N9N1</accession>
<keyword evidence="2" id="KW-1133">Transmembrane helix</keyword>
<gene>
    <name evidence="3" type="ORF">BOTBODRAFT_40652</name>
</gene>
<reference evidence="4" key="1">
    <citation type="journal article" date="2014" name="Proc. Natl. Acad. Sci. U.S.A.">
        <title>Extensive sampling of basidiomycete genomes demonstrates inadequacy of the white-rot/brown-rot paradigm for wood decay fungi.</title>
        <authorList>
            <person name="Riley R."/>
            <person name="Salamov A.A."/>
            <person name="Brown D.W."/>
            <person name="Nagy L.G."/>
            <person name="Floudas D."/>
            <person name="Held B.W."/>
            <person name="Levasseur A."/>
            <person name="Lombard V."/>
            <person name="Morin E."/>
            <person name="Otillar R."/>
            <person name="Lindquist E.A."/>
            <person name="Sun H."/>
            <person name="LaButti K.M."/>
            <person name="Schmutz J."/>
            <person name="Jabbour D."/>
            <person name="Luo H."/>
            <person name="Baker S.E."/>
            <person name="Pisabarro A.G."/>
            <person name="Walton J.D."/>
            <person name="Blanchette R.A."/>
            <person name="Henrissat B."/>
            <person name="Martin F."/>
            <person name="Cullen D."/>
            <person name="Hibbett D.S."/>
            <person name="Grigoriev I.V."/>
        </authorList>
    </citation>
    <scope>NUCLEOTIDE SEQUENCE [LARGE SCALE GENOMIC DNA]</scope>
    <source>
        <strain evidence="4">FD-172 SS1</strain>
    </source>
</reference>
<dbReference type="AlphaFoldDB" id="A0A067N9N1"/>
<keyword evidence="4" id="KW-1185">Reference proteome</keyword>
<dbReference type="Gene3D" id="1.20.5.510">
    <property type="entry name" value="Single helix bin"/>
    <property type="match status" value="1"/>
</dbReference>
<evidence type="ECO:0000256" key="1">
    <source>
        <dbReference type="SAM" id="MobiDB-lite"/>
    </source>
</evidence>
<keyword evidence="2" id="KW-0812">Transmembrane</keyword>
<feature type="region of interest" description="Disordered" evidence="1">
    <location>
        <begin position="1"/>
        <end position="21"/>
    </location>
</feature>
<feature type="region of interest" description="Disordered" evidence="1">
    <location>
        <begin position="468"/>
        <end position="527"/>
    </location>
</feature>
<dbReference type="EMBL" id="KL198017">
    <property type="protein sequence ID" value="KDQ20486.1"/>
    <property type="molecule type" value="Genomic_DNA"/>
</dbReference>
<evidence type="ECO:0000313" key="3">
    <source>
        <dbReference type="EMBL" id="KDQ20486.1"/>
    </source>
</evidence>
<organism evidence="3 4">
    <name type="scientific">Botryobasidium botryosum (strain FD-172 SS1)</name>
    <dbReference type="NCBI Taxonomy" id="930990"/>
    <lineage>
        <taxon>Eukaryota</taxon>
        <taxon>Fungi</taxon>
        <taxon>Dikarya</taxon>
        <taxon>Basidiomycota</taxon>
        <taxon>Agaricomycotina</taxon>
        <taxon>Agaricomycetes</taxon>
        <taxon>Cantharellales</taxon>
        <taxon>Botryobasidiaceae</taxon>
        <taxon>Botryobasidium</taxon>
    </lineage>
</organism>
<dbReference type="HOGENOM" id="CLU_033085_0_0_1"/>
<dbReference type="STRING" id="930990.A0A067N9N1"/>
<feature type="region of interest" description="Disordered" evidence="1">
    <location>
        <begin position="298"/>
        <end position="363"/>
    </location>
</feature>
<protein>
    <submittedName>
        <fullName evidence="3">Uncharacterized protein</fullName>
    </submittedName>
</protein>
<sequence>MAASSPSSSHPPPDSAMASTLPRPSFSFAHSAYPTQCGNFTLTWSGGEPPFQLLITPMFQTPRNLSIPRSAYSRSNRTGSYTFPLPLAYQNGQNRFLLTMSDKTGLASGGTSEVLTVERTSSSNANVTCGDLSPPTPFLFNTPQRPSQCQPFRVGRYTNATKPVTLIGLIPLGETFTISPKGNASYLSWNPLNVEAGIQFTLLMRDAEGRLGAATDLLPVLSGDPSCLDASSPTSITVSPTIYPSPHHHRSMTDNAALIGGAVAGGVVFLILLATLVAFFIRRRRIHAAVVRRMPSFRARPTRQKEPLDLLSTTENNPSARGLDNAAPPRVQPVPYLLPPSRATTMLRSPTDTELTSPTTATEESQQFFFHHGPPALPPPSYPGLAVVTSKSALTAAPPTSISPAPGLSPVGSSRGIARYVVHTDGGAAPEDMAHDQEEEEVVELPPNYQSLGPATRRAFLQNQLQLETQPRPRLQSQSRPRSHERSYTLASTSASATTASASASAAELPTLSSDDIPHTQYIGHAL</sequence>
<feature type="transmembrane region" description="Helical" evidence="2">
    <location>
        <begin position="256"/>
        <end position="281"/>
    </location>
</feature>
<feature type="compositionally biased region" description="Polar residues" evidence="1">
    <location>
        <begin position="342"/>
        <end position="363"/>
    </location>
</feature>
<dbReference type="CDD" id="cd12087">
    <property type="entry name" value="TM_EGFR-like"/>
    <property type="match status" value="1"/>
</dbReference>
<dbReference type="Proteomes" id="UP000027195">
    <property type="component" value="Unassembled WGS sequence"/>
</dbReference>
<dbReference type="InParanoid" id="A0A067N9N1"/>
<dbReference type="OrthoDB" id="2591431at2759"/>
<feature type="compositionally biased region" description="Low complexity" evidence="1">
    <location>
        <begin position="470"/>
        <end position="480"/>
    </location>
</feature>
<evidence type="ECO:0000313" key="4">
    <source>
        <dbReference type="Proteomes" id="UP000027195"/>
    </source>
</evidence>
<proteinExistence type="predicted"/>
<keyword evidence="2" id="KW-0472">Membrane</keyword>
<name>A0A067N9N1_BOTB1</name>